<dbReference type="EMBL" id="UINC01142666">
    <property type="protein sequence ID" value="SVD31137.1"/>
    <property type="molecule type" value="Genomic_DNA"/>
</dbReference>
<name>A0A382UAU8_9ZZZZ</name>
<sequence>MADDICQITALNILRGRREKGFSQEKLGLAIHK</sequence>
<evidence type="ECO:0000313" key="1">
    <source>
        <dbReference type="EMBL" id="SVD31137.1"/>
    </source>
</evidence>
<proteinExistence type="predicted"/>
<organism evidence="1">
    <name type="scientific">marine metagenome</name>
    <dbReference type="NCBI Taxonomy" id="408172"/>
    <lineage>
        <taxon>unclassified sequences</taxon>
        <taxon>metagenomes</taxon>
        <taxon>ecological metagenomes</taxon>
    </lineage>
</organism>
<protein>
    <submittedName>
        <fullName evidence="1">Uncharacterized protein</fullName>
    </submittedName>
</protein>
<accession>A0A382UAU8</accession>
<reference evidence="1" key="1">
    <citation type="submission" date="2018-05" db="EMBL/GenBank/DDBJ databases">
        <authorList>
            <person name="Lanie J.A."/>
            <person name="Ng W.-L."/>
            <person name="Kazmierczak K.M."/>
            <person name="Andrzejewski T.M."/>
            <person name="Davidsen T.M."/>
            <person name="Wayne K.J."/>
            <person name="Tettelin H."/>
            <person name="Glass J.I."/>
            <person name="Rusch D."/>
            <person name="Podicherti R."/>
            <person name="Tsui H.-C.T."/>
            <person name="Winkler M.E."/>
        </authorList>
    </citation>
    <scope>NUCLEOTIDE SEQUENCE</scope>
</reference>
<feature type="non-terminal residue" evidence="1">
    <location>
        <position position="33"/>
    </location>
</feature>
<gene>
    <name evidence="1" type="ORF">METZ01_LOCUS383991</name>
</gene>
<dbReference type="AlphaFoldDB" id="A0A382UAU8"/>